<dbReference type="Pfam" id="PF00435">
    <property type="entry name" value="Spectrin"/>
    <property type="match status" value="1"/>
</dbReference>
<dbReference type="GO" id="GO:0005085">
    <property type="term" value="F:guanyl-nucleotide exchange factor activity"/>
    <property type="evidence" value="ECO:0007669"/>
    <property type="project" value="UniProtKB-KW"/>
</dbReference>
<proteinExistence type="predicted"/>
<dbReference type="AlphaFoldDB" id="A0A183Q271"/>
<accession>A0A183Q271</accession>
<dbReference type="STRING" id="31246.A0A183Q271"/>
<keyword evidence="3" id="KW-1185">Reference proteome</keyword>
<gene>
    <name evidence="2" type="ORF">SMTD_LOCUS20707</name>
</gene>
<evidence type="ECO:0000313" key="3">
    <source>
        <dbReference type="Proteomes" id="UP000269396"/>
    </source>
</evidence>
<protein>
    <submittedName>
        <fullName evidence="2">Uncharacterized protein</fullName>
    </submittedName>
</protein>
<dbReference type="GO" id="GO:0005737">
    <property type="term" value="C:cytoplasm"/>
    <property type="evidence" value="ECO:0007669"/>
    <property type="project" value="TreeGrafter"/>
</dbReference>
<name>A0A183Q271_9TREM</name>
<dbReference type="GO" id="GO:0007411">
    <property type="term" value="P:axon guidance"/>
    <property type="evidence" value="ECO:0007669"/>
    <property type="project" value="TreeGrafter"/>
</dbReference>
<dbReference type="GO" id="GO:0019898">
    <property type="term" value="C:extrinsic component of membrane"/>
    <property type="evidence" value="ECO:0007669"/>
    <property type="project" value="TreeGrafter"/>
</dbReference>
<sequence>MSDKFGQLYCFLDRKPNPESVDEAKRALEEHRSVRLKIVQAPVPALEAEADRLTSWLRYGITASQSSANASSVNSGSQTCSITTASGGGASFLATSWVSMNPDFQQLVPQVRHTVSQLYEFRTRLQQKWEAGRSRLEQIYQLRLFDEDARGMSNWIDQQRHLFLTEYLDIGQTASHAADLHAEHRQFLSKCSSVREQVARLTGVAGMLADTGHFASQQILKQVCCMYVFILFLIT</sequence>
<dbReference type="PANTHER" id="PTHR22826">
    <property type="entry name" value="RHO GUANINE EXCHANGE FACTOR-RELATED"/>
    <property type="match status" value="1"/>
</dbReference>
<evidence type="ECO:0000256" key="1">
    <source>
        <dbReference type="ARBA" id="ARBA00022658"/>
    </source>
</evidence>
<keyword evidence="1" id="KW-0344">Guanine-nucleotide releasing factor</keyword>
<dbReference type="Proteomes" id="UP000269396">
    <property type="component" value="Unassembled WGS sequence"/>
</dbReference>
<dbReference type="InterPro" id="IPR002017">
    <property type="entry name" value="Spectrin_repeat"/>
</dbReference>
<organism evidence="2 3">
    <name type="scientific">Schistosoma mattheei</name>
    <dbReference type="NCBI Taxonomy" id="31246"/>
    <lineage>
        <taxon>Eukaryota</taxon>
        <taxon>Metazoa</taxon>
        <taxon>Spiralia</taxon>
        <taxon>Lophotrochozoa</taxon>
        <taxon>Platyhelminthes</taxon>
        <taxon>Trematoda</taxon>
        <taxon>Digenea</taxon>
        <taxon>Strigeidida</taxon>
        <taxon>Schistosomatoidea</taxon>
        <taxon>Schistosomatidae</taxon>
        <taxon>Schistosoma</taxon>
    </lineage>
</organism>
<dbReference type="InterPro" id="IPR051336">
    <property type="entry name" value="RhoGEF_Guanine_NuclExch_SF"/>
</dbReference>
<dbReference type="EMBL" id="UZAL01045175">
    <property type="protein sequence ID" value="VDP83199.1"/>
    <property type="molecule type" value="Genomic_DNA"/>
</dbReference>
<evidence type="ECO:0000313" key="2">
    <source>
        <dbReference type="EMBL" id="VDP83199.1"/>
    </source>
</evidence>
<dbReference type="PANTHER" id="PTHR22826:SF106">
    <property type="entry name" value="TRIO, ISOFORM A"/>
    <property type="match status" value="1"/>
</dbReference>
<dbReference type="SUPFAM" id="SSF46966">
    <property type="entry name" value="Spectrin repeat"/>
    <property type="match status" value="1"/>
</dbReference>
<dbReference type="Gene3D" id="1.20.58.60">
    <property type="match status" value="1"/>
</dbReference>
<reference evidence="2 3" key="1">
    <citation type="submission" date="2018-11" db="EMBL/GenBank/DDBJ databases">
        <authorList>
            <consortium name="Pathogen Informatics"/>
        </authorList>
    </citation>
    <scope>NUCLEOTIDE SEQUENCE [LARGE SCALE GENOMIC DNA]</scope>
    <source>
        <strain>Denwood</strain>
        <strain evidence="3">Zambia</strain>
    </source>
</reference>